<name>A0AAE0F9N4_9CHLO</name>
<feature type="region of interest" description="Disordered" evidence="1">
    <location>
        <begin position="147"/>
        <end position="169"/>
    </location>
</feature>
<feature type="non-terminal residue" evidence="2">
    <location>
        <position position="255"/>
    </location>
</feature>
<dbReference type="Proteomes" id="UP001190700">
    <property type="component" value="Unassembled WGS sequence"/>
</dbReference>
<comment type="caution">
    <text evidence="2">The sequence shown here is derived from an EMBL/GenBank/DDBJ whole genome shotgun (WGS) entry which is preliminary data.</text>
</comment>
<evidence type="ECO:0000313" key="3">
    <source>
        <dbReference type="Proteomes" id="UP001190700"/>
    </source>
</evidence>
<evidence type="ECO:0000256" key="1">
    <source>
        <dbReference type="SAM" id="MobiDB-lite"/>
    </source>
</evidence>
<accession>A0AAE0F9N4</accession>
<gene>
    <name evidence="2" type="ORF">CYMTET_35200</name>
</gene>
<reference evidence="2 3" key="1">
    <citation type="journal article" date="2015" name="Genome Biol. Evol.">
        <title>Comparative Genomics of a Bacterivorous Green Alga Reveals Evolutionary Causalities and Consequences of Phago-Mixotrophic Mode of Nutrition.</title>
        <authorList>
            <person name="Burns J.A."/>
            <person name="Paasch A."/>
            <person name="Narechania A."/>
            <person name="Kim E."/>
        </authorList>
    </citation>
    <scope>NUCLEOTIDE SEQUENCE [LARGE SCALE GENOMIC DNA]</scope>
    <source>
        <strain evidence="2 3">PLY_AMNH</strain>
    </source>
</reference>
<sequence>MGCPESSNNLEIELAGIVCDISPDQSVVAGTAQAVAFTTVFSGISKGSLLNATYMASFSADYKTSIAEYSLVNETGVSIIDIRTWNISDPVGGAQLETLLTYPPTSDPVSSEIFARHLRDHPHLVWHVEDYPEDEFGDVLVYNISTNETIPGSPPPPPPPPLPPPPSPPPLHSHLLLRLALLTSPLPPPGPVTRVDHVTFVTRFPLVDVDAFTADPDTFNEFMVLYQEELAKVSTVATAEIMAEGFIESTTRTVA</sequence>
<feature type="compositionally biased region" description="Pro residues" evidence="1">
    <location>
        <begin position="152"/>
        <end position="169"/>
    </location>
</feature>
<keyword evidence="3" id="KW-1185">Reference proteome</keyword>
<protein>
    <submittedName>
        <fullName evidence="2">Uncharacterized protein</fullName>
    </submittedName>
</protein>
<evidence type="ECO:0000313" key="2">
    <source>
        <dbReference type="EMBL" id="KAK3255627.1"/>
    </source>
</evidence>
<dbReference type="AlphaFoldDB" id="A0AAE0F9N4"/>
<dbReference type="EMBL" id="LGRX02022427">
    <property type="protein sequence ID" value="KAK3255627.1"/>
    <property type="molecule type" value="Genomic_DNA"/>
</dbReference>
<organism evidence="2 3">
    <name type="scientific">Cymbomonas tetramitiformis</name>
    <dbReference type="NCBI Taxonomy" id="36881"/>
    <lineage>
        <taxon>Eukaryota</taxon>
        <taxon>Viridiplantae</taxon>
        <taxon>Chlorophyta</taxon>
        <taxon>Pyramimonadophyceae</taxon>
        <taxon>Pyramimonadales</taxon>
        <taxon>Pyramimonadaceae</taxon>
        <taxon>Cymbomonas</taxon>
    </lineage>
</organism>
<proteinExistence type="predicted"/>